<organism evidence="2 3">
    <name type="scientific">Maribacter flavus</name>
    <dbReference type="NCBI Taxonomy" id="1658664"/>
    <lineage>
        <taxon>Bacteria</taxon>
        <taxon>Pseudomonadati</taxon>
        <taxon>Bacteroidota</taxon>
        <taxon>Flavobacteriia</taxon>
        <taxon>Flavobacteriales</taxon>
        <taxon>Flavobacteriaceae</taxon>
        <taxon>Maribacter</taxon>
    </lineage>
</organism>
<evidence type="ECO:0000313" key="2">
    <source>
        <dbReference type="EMBL" id="MEE1973307.1"/>
    </source>
</evidence>
<protein>
    <submittedName>
        <fullName evidence="2">Uncharacterized protein</fullName>
    </submittedName>
</protein>
<feature type="region of interest" description="Disordered" evidence="1">
    <location>
        <begin position="1"/>
        <end position="42"/>
    </location>
</feature>
<dbReference type="EMBL" id="JAZDDF010000006">
    <property type="protein sequence ID" value="MEE1973307.1"/>
    <property type="molecule type" value="Genomic_DNA"/>
</dbReference>
<name>A0ABU7IK22_9FLAO</name>
<keyword evidence="3" id="KW-1185">Reference proteome</keyword>
<accession>A0ABU7IK22</accession>
<sequence length="42" mass="4789">MNQKSIKDVYSSPDSYREKNEPLTHADHNNADRAISTWKVAA</sequence>
<dbReference type="Proteomes" id="UP001343698">
    <property type="component" value="Unassembled WGS sequence"/>
</dbReference>
<evidence type="ECO:0000256" key="1">
    <source>
        <dbReference type="SAM" id="MobiDB-lite"/>
    </source>
</evidence>
<feature type="compositionally biased region" description="Basic and acidic residues" evidence="1">
    <location>
        <begin position="15"/>
        <end position="31"/>
    </location>
</feature>
<gene>
    <name evidence="2" type="ORF">V1H85_12670</name>
</gene>
<reference evidence="2 3" key="1">
    <citation type="submission" date="2024-01" db="EMBL/GenBank/DDBJ databases">
        <title>Maribacter spp. originated from different algae showed divergent polysaccharides utilization ability.</title>
        <authorList>
            <person name="Wang H."/>
            <person name="Wu Y."/>
        </authorList>
    </citation>
    <scope>NUCLEOTIDE SEQUENCE [LARGE SCALE GENOMIC DNA]</scope>
    <source>
        <strain evidence="2 3">KPT27_14</strain>
    </source>
</reference>
<evidence type="ECO:0000313" key="3">
    <source>
        <dbReference type="Proteomes" id="UP001343698"/>
    </source>
</evidence>
<comment type="caution">
    <text evidence="2">The sequence shown here is derived from an EMBL/GenBank/DDBJ whole genome shotgun (WGS) entry which is preliminary data.</text>
</comment>
<proteinExistence type="predicted"/>
<dbReference type="RefSeq" id="WP_272637413.1">
    <property type="nucleotide sequence ID" value="NZ_JAZDDF010000006.1"/>
</dbReference>